<proteinExistence type="predicted"/>
<keyword evidence="3" id="KW-1185">Reference proteome</keyword>
<evidence type="ECO:0000313" key="2">
    <source>
        <dbReference type="EMBL" id="NMM95712.1"/>
    </source>
</evidence>
<dbReference type="Proteomes" id="UP000529710">
    <property type="component" value="Unassembled WGS sequence"/>
</dbReference>
<accession>A0A7Y0ESP1</accession>
<feature type="transmembrane region" description="Helical" evidence="1">
    <location>
        <begin position="12"/>
        <end position="32"/>
    </location>
</feature>
<dbReference type="AlphaFoldDB" id="A0A7Y0ESP1"/>
<comment type="caution">
    <text evidence="2">The sequence shown here is derived from an EMBL/GenBank/DDBJ whole genome shotgun (WGS) entry which is preliminary data.</text>
</comment>
<reference evidence="2 3" key="1">
    <citation type="submission" date="2020-02" db="EMBL/GenBank/DDBJ databases">
        <title>Characterization of phylogenetic diversity of novel bifidobacterial species isolated in Czech ZOOs.</title>
        <authorList>
            <person name="Lugli G.A."/>
            <person name="Vera N.B."/>
            <person name="Ventura M."/>
        </authorList>
    </citation>
    <scope>NUCLEOTIDE SEQUENCE [LARGE SCALE GENOMIC DNA]</scope>
    <source>
        <strain evidence="2 3">DSM 109960</strain>
    </source>
</reference>
<keyword evidence="1" id="KW-0812">Transmembrane</keyword>
<sequence length="38" mass="4206">MHDWFVRNVPEQVFFTAVGAAVAVSIVVIAALRMTMLD</sequence>
<evidence type="ECO:0000313" key="3">
    <source>
        <dbReference type="Proteomes" id="UP000529710"/>
    </source>
</evidence>
<evidence type="ECO:0000256" key="1">
    <source>
        <dbReference type="SAM" id="Phobius"/>
    </source>
</evidence>
<keyword evidence="1" id="KW-1133">Transmembrane helix</keyword>
<keyword evidence="1" id="KW-0472">Membrane</keyword>
<name>A0A7Y0ESP1_9BIFI</name>
<dbReference type="EMBL" id="JAAIIF010000006">
    <property type="protein sequence ID" value="NMM95712.1"/>
    <property type="molecule type" value="Genomic_DNA"/>
</dbReference>
<gene>
    <name evidence="2" type="ORF">G1C98_0448</name>
</gene>
<protein>
    <submittedName>
        <fullName evidence="2">Uncharacterized protein</fullName>
    </submittedName>
</protein>
<organism evidence="2 3">
    <name type="scientific">Bifidobacterium erythrocebi</name>
    <dbReference type="NCBI Taxonomy" id="2675325"/>
    <lineage>
        <taxon>Bacteria</taxon>
        <taxon>Bacillati</taxon>
        <taxon>Actinomycetota</taxon>
        <taxon>Actinomycetes</taxon>
        <taxon>Bifidobacteriales</taxon>
        <taxon>Bifidobacteriaceae</taxon>
        <taxon>Bifidobacterium</taxon>
    </lineage>
</organism>